<dbReference type="OrthoDB" id="9814760at2"/>
<dbReference type="AlphaFoldDB" id="K6Z3L5"/>
<dbReference type="SUPFAM" id="SSF53474">
    <property type="entry name" value="alpha/beta-Hydrolases"/>
    <property type="match status" value="1"/>
</dbReference>
<evidence type="ECO:0000256" key="2">
    <source>
        <dbReference type="ARBA" id="ARBA00022963"/>
    </source>
</evidence>
<evidence type="ECO:0000313" key="5">
    <source>
        <dbReference type="Proteomes" id="UP000006251"/>
    </source>
</evidence>
<comment type="caution">
    <text evidence="4">The sequence shown here is derived from an EMBL/GenBank/DDBJ whole genome shotgun (WGS) entry which is preliminary data.</text>
</comment>
<evidence type="ECO:0000256" key="3">
    <source>
        <dbReference type="ARBA" id="ARBA00023098"/>
    </source>
</evidence>
<evidence type="ECO:0000313" key="4">
    <source>
        <dbReference type="EMBL" id="GAC30796.1"/>
    </source>
</evidence>
<dbReference type="GO" id="GO:0016042">
    <property type="term" value="P:lipid catabolic process"/>
    <property type="evidence" value="ECO:0007669"/>
    <property type="project" value="UniProtKB-KW"/>
</dbReference>
<keyword evidence="1 4" id="KW-0378">Hydrolase</keyword>
<dbReference type="PANTHER" id="PTHR10272">
    <property type="entry name" value="PLATELET-ACTIVATING FACTOR ACETYLHYDROLASE"/>
    <property type="match status" value="1"/>
</dbReference>
<evidence type="ECO:0000256" key="1">
    <source>
        <dbReference type="ARBA" id="ARBA00022801"/>
    </source>
</evidence>
<gene>
    <name evidence="4" type="ORF">GPAL_3956</name>
</gene>
<dbReference type="Proteomes" id="UP000006251">
    <property type="component" value="Unassembled WGS sequence"/>
</dbReference>
<name>K6Z3L5_9ALTE</name>
<dbReference type="Pfam" id="PF03403">
    <property type="entry name" value="PAF-AH_p_II"/>
    <property type="match status" value="1"/>
</dbReference>
<protein>
    <submittedName>
        <fullName evidence="4">Platelet-activating factor acetylhydrolase, plasma/intracellular isoform II</fullName>
    </submittedName>
</protein>
<dbReference type="InterPro" id="IPR029058">
    <property type="entry name" value="AB_hydrolase_fold"/>
</dbReference>
<keyword evidence="3" id="KW-0443">Lipid metabolism</keyword>
<keyword evidence="2" id="KW-0442">Lipid degradation</keyword>
<dbReference type="STRING" id="1121922.GCA_000428905_03497"/>
<dbReference type="GO" id="GO:0003847">
    <property type="term" value="F:1-alkyl-2-acetylglycerophosphocholine esterase activity"/>
    <property type="evidence" value="ECO:0007669"/>
    <property type="project" value="TreeGrafter"/>
</dbReference>
<dbReference type="RefSeq" id="WP_006015413.1">
    <property type="nucleotide sequence ID" value="NZ_AUAV01000023.1"/>
</dbReference>
<proteinExistence type="predicted"/>
<organism evidence="4 5">
    <name type="scientific">Brumicola pallidula DSM 14239 = ACAM 615</name>
    <dbReference type="NCBI Taxonomy" id="1121922"/>
    <lineage>
        <taxon>Bacteria</taxon>
        <taxon>Pseudomonadati</taxon>
        <taxon>Pseudomonadota</taxon>
        <taxon>Gammaproteobacteria</taxon>
        <taxon>Alteromonadales</taxon>
        <taxon>Alteromonadaceae</taxon>
        <taxon>Brumicola</taxon>
    </lineage>
</organism>
<dbReference type="EMBL" id="BAEQ01000066">
    <property type="protein sequence ID" value="GAC30796.1"/>
    <property type="molecule type" value="Genomic_DNA"/>
</dbReference>
<dbReference type="Gene3D" id="3.40.50.1820">
    <property type="entry name" value="alpha/beta hydrolase"/>
    <property type="match status" value="1"/>
</dbReference>
<reference evidence="5" key="1">
    <citation type="journal article" date="2014" name="Environ. Microbiol.">
        <title>Comparative genomics of the marine bacterial genus Glaciecola reveals the high degree of genomic diversity and genomic characteristic for cold adaptation.</title>
        <authorList>
            <person name="Qin Q.L."/>
            <person name="Xie B.B."/>
            <person name="Yu Y."/>
            <person name="Shu Y.L."/>
            <person name="Rong J.C."/>
            <person name="Zhang Y.J."/>
            <person name="Zhao D.L."/>
            <person name="Chen X.L."/>
            <person name="Zhang X.Y."/>
            <person name="Chen B."/>
            <person name="Zhou B.C."/>
            <person name="Zhang Y.Z."/>
        </authorList>
    </citation>
    <scope>NUCLEOTIDE SEQUENCE [LARGE SCALE GENOMIC DNA]</scope>
    <source>
        <strain evidence="5">ACAM 615</strain>
    </source>
</reference>
<dbReference type="PROSITE" id="PS51257">
    <property type="entry name" value="PROKAR_LIPOPROTEIN"/>
    <property type="match status" value="1"/>
</dbReference>
<accession>K6Z3L5</accession>
<sequence length="465" mass="51391">MNKYLDNTKGKTDKWRPALLIGSYLLLAALVSGCNPSTEAGNVAAVADTNSQAVKSKKLQPQHLYPEVHPDMQPELAAAGKYKVGVKTLDITNEKYVDLLTNQSKPRTLKIEVWYPAEYNKGTPLTSYENETRLAKKFSIQANAVRDAVPLVSGSAYPVVVISHGYTGYRQIMFYLGEHLASNGYVVAAIDHTDSTNEDVDMVNAPFNGFPSTLINRSRDQQFTLDFMTQEKHFLSTVVNTKDAGLIGYSMGAFGALNTVGGCYNFTLEQAGMFTGTQDEKMLPLVQKALNSCAAGQYEKPKVDDKWKAAIMFAAWGGQNNLFTHKSLANIQVPKLFVSGNLDDISGYAGIQSLYQKTQAPSTYLLTVINARHNIAPHPAPKEAWGSETDFGHYYEPAWSSSVLNDINKHFALAMMDCHVKKQSEACDYLNLPPSSDQVQVDGKLPEPWKGFDSRFSTGLRWQQK</sequence>
<keyword evidence="5" id="KW-1185">Reference proteome</keyword>
<dbReference type="PANTHER" id="PTHR10272:SF0">
    <property type="entry name" value="PLATELET-ACTIVATING FACTOR ACETYLHYDROLASE"/>
    <property type="match status" value="1"/>
</dbReference>